<proteinExistence type="predicted"/>
<evidence type="ECO:0000256" key="1">
    <source>
        <dbReference type="SAM" id="MobiDB-lite"/>
    </source>
</evidence>
<reference evidence="3 4" key="1">
    <citation type="journal article" date="2021" name="Environ. Microbiol.">
        <title>Gene family expansions and transcriptome signatures uncover fungal adaptations to wood decay.</title>
        <authorList>
            <person name="Hage H."/>
            <person name="Miyauchi S."/>
            <person name="Viragh M."/>
            <person name="Drula E."/>
            <person name="Min B."/>
            <person name="Chaduli D."/>
            <person name="Navarro D."/>
            <person name="Favel A."/>
            <person name="Norest M."/>
            <person name="Lesage-Meessen L."/>
            <person name="Balint B."/>
            <person name="Merenyi Z."/>
            <person name="de Eugenio L."/>
            <person name="Morin E."/>
            <person name="Martinez A.T."/>
            <person name="Baldrian P."/>
            <person name="Stursova M."/>
            <person name="Martinez M.J."/>
            <person name="Novotny C."/>
            <person name="Magnuson J.K."/>
            <person name="Spatafora J.W."/>
            <person name="Maurice S."/>
            <person name="Pangilinan J."/>
            <person name="Andreopoulos W."/>
            <person name="LaButti K."/>
            <person name="Hundley H."/>
            <person name="Na H."/>
            <person name="Kuo A."/>
            <person name="Barry K."/>
            <person name="Lipzen A."/>
            <person name="Henrissat B."/>
            <person name="Riley R."/>
            <person name="Ahrendt S."/>
            <person name="Nagy L.G."/>
            <person name="Grigoriev I.V."/>
            <person name="Martin F."/>
            <person name="Rosso M.N."/>
        </authorList>
    </citation>
    <scope>NUCLEOTIDE SEQUENCE [LARGE SCALE GENOMIC DNA]</scope>
    <source>
        <strain evidence="3 4">CIRM-BRFM 1785</strain>
    </source>
</reference>
<comment type="caution">
    <text evidence="3">The sequence shown here is derived from an EMBL/GenBank/DDBJ whole genome shotgun (WGS) entry which is preliminary data.</text>
</comment>
<organism evidence="3 4">
    <name type="scientific">Rhodofomes roseus</name>
    <dbReference type="NCBI Taxonomy" id="34475"/>
    <lineage>
        <taxon>Eukaryota</taxon>
        <taxon>Fungi</taxon>
        <taxon>Dikarya</taxon>
        <taxon>Basidiomycota</taxon>
        <taxon>Agaricomycotina</taxon>
        <taxon>Agaricomycetes</taxon>
        <taxon>Polyporales</taxon>
        <taxon>Rhodofomes</taxon>
    </lineage>
</organism>
<keyword evidence="4" id="KW-1185">Reference proteome</keyword>
<protein>
    <recommendedName>
        <fullName evidence="2">DUF6589 domain-containing protein</fullName>
    </recommendedName>
</protein>
<evidence type="ECO:0000313" key="3">
    <source>
        <dbReference type="EMBL" id="KAH9833452.1"/>
    </source>
</evidence>
<gene>
    <name evidence="3" type="ORF">C8Q71DRAFT_909496</name>
</gene>
<feature type="compositionally biased region" description="Gly residues" evidence="1">
    <location>
        <begin position="825"/>
        <end position="837"/>
    </location>
</feature>
<name>A0ABQ8K833_9APHY</name>
<dbReference type="GeneID" id="72009779"/>
<dbReference type="Pfam" id="PF20231">
    <property type="entry name" value="DUF6589"/>
    <property type="match status" value="1"/>
</dbReference>
<dbReference type="InterPro" id="IPR046496">
    <property type="entry name" value="DUF6589"/>
</dbReference>
<evidence type="ECO:0000313" key="4">
    <source>
        <dbReference type="Proteomes" id="UP000814176"/>
    </source>
</evidence>
<dbReference type="RefSeq" id="XP_047776192.1">
    <property type="nucleotide sequence ID" value="XM_047929047.1"/>
</dbReference>
<feature type="region of interest" description="Disordered" evidence="1">
    <location>
        <begin position="818"/>
        <end position="838"/>
    </location>
</feature>
<dbReference type="Proteomes" id="UP000814176">
    <property type="component" value="Unassembled WGS sequence"/>
</dbReference>
<sequence length="853" mass="95048">MLSMTTLQTILQFIHAQNTTLSEVVLAVIRNPTLERNALAHGLVANTTNFLTALSRHGKMRDALDEWAHKYMKVQYHNSARRLTEKKNGWHFSALRATAKQFNDFRTEDMAKHMQELEPQLWDLMIFMLSGEDAAPLGSEDGDTASGEMNEDEYWVALGDDREPAPDAARPDEPPQTRRARIVQQRRCGLRVIRAAVILSLVMQTINQQCNALGAVNGGFFHASVMPDKALKALAHMGVSVSPDAINNAVRSLSQESAVSIMELGRSLTAAFAYDNFELKLHTNTPTIEKPGGDLKHLTSGDIFQLDHGVVPADLRCSQVLWATSLLNPAASATLQPRGFKDLLMLHPETPHASGLSRKGLFNSWKFVYDLTHFGPAYFRQFTSEIGRPHPVECIPVTKLRHHPARTMDVNNSTVDGNIEAIQQLCAQAGIGDPTAIYATGEETDISEYVVLFHGDLGTMERVVSALKARSIEDTPWARLQFVVFVPGLFHFKMAAADGIWRIWIKPKHARGDNTFLQYIGSLRPLETGKFSSNPTFRQMHEGIQHVGTVLRLDAWRVEVSRKLKNDITLETWAEQEKPSIGEIFALAVGLARTYVAGEVGGPRMFNLRRQGAQRDEQRENTLLLHEHLLLYEELSWAMNAGDIGRVETVLPSWIAIFKETGKHKYAHHMTKFFTDVHYVYPPRLRRAIRLNMLVNPKGKPDSFRGVDWVEEFNNLLTKDTYGGENSNYTINRIITESPNILTYRSCIANAERNYILTGLTTARGSPDMTRTFAALASRMAGELKPNEHIAGRKSNYVIPDTVAKGTETMVLLGHSTEDTDMADEGGGTGETTGTSGGVINQVNVEDIMNVDG</sequence>
<dbReference type="EMBL" id="JADCUA010000018">
    <property type="protein sequence ID" value="KAH9833452.1"/>
    <property type="molecule type" value="Genomic_DNA"/>
</dbReference>
<accession>A0ABQ8K833</accession>
<evidence type="ECO:0000259" key="2">
    <source>
        <dbReference type="Pfam" id="PF20231"/>
    </source>
</evidence>
<feature type="domain" description="DUF6589" evidence="2">
    <location>
        <begin position="345"/>
        <end position="755"/>
    </location>
</feature>